<dbReference type="GO" id="GO:0003677">
    <property type="term" value="F:DNA binding"/>
    <property type="evidence" value="ECO:0007669"/>
    <property type="project" value="InterPro"/>
</dbReference>
<proteinExistence type="predicted"/>
<dbReference type="OrthoDB" id="6099896at2759"/>
<organism evidence="2 3">
    <name type="scientific">Mytilus edulis</name>
    <name type="common">Blue mussel</name>
    <dbReference type="NCBI Taxonomy" id="6550"/>
    <lineage>
        <taxon>Eukaryota</taxon>
        <taxon>Metazoa</taxon>
        <taxon>Spiralia</taxon>
        <taxon>Lophotrochozoa</taxon>
        <taxon>Mollusca</taxon>
        <taxon>Bivalvia</taxon>
        <taxon>Autobranchia</taxon>
        <taxon>Pteriomorphia</taxon>
        <taxon>Mytilida</taxon>
        <taxon>Mytiloidea</taxon>
        <taxon>Mytilidae</taxon>
        <taxon>Mytilinae</taxon>
        <taxon>Mytilus</taxon>
    </lineage>
</organism>
<dbReference type="EMBL" id="CAJPWZ010000121">
    <property type="protein sequence ID" value="CAG2186211.1"/>
    <property type="molecule type" value="Genomic_DNA"/>
</dbReference>
<dbReference type="Pfam" id="PF03859">
    <property type="entry name" value="CG-1"/>
    <property type="match status" value="1"/>
</dbReference>
<dbReference type="AlphaFoldDB" id="A0A8S3PSU8"/>
<keyword evidence="3" id="KW-1185">Reference proteome</keyword>
<dbReference type="Proteomes" id="UP000683360">
    <property type="component" value="Unassembled WGS sequence"/>
</dbReference>
<dbReference type="InterPro" id="IPR032675">
    <property type="entry name" value="LRR_dom_sf"/>
</dbReference>
<name>A0A8S3PSU8_MYTED</name>
<evidence type="ECO:0000313" key="2">
    <source>
        <dbReference type="EMBL" id="CAG2186211.1"/>
    </source>
</evidence>
<comment type="caution">
    <text evidence="2">The sequence shown here is derived from an EMBL/GenBank/DDBJ whole genome shotgun (WGS) entry which is preliminary data.</text>
</comment>
<gene>
    <name evidence="2" type="ORF">MEDL_1770</name>
</gene>
<sequence>MILKDNLLTIKRYRNIQIFHQSVPISSVQSISSVPISSVQSISSVPISSVQSISSVPISSVHSISSVPISSVQSISSVPIYSVQSISSIPISSVHSISSVPISSVQSISSVPISSVQSISISSSPQRGGGILPYLTGVKVMFENEKVINILQNPIKEKIGCLPPVKPNGGDIYLIQSKHPNDWKCDQYTWINESKYVFEIEGVKLNKCYFKLRLPGFETKIGRKRPRSTSDFKRIAYWLDSNPNLVLIHYIGNEDLYQPMPHGNRTFQ</sequence>
<protein>
    <recommendedName>
        <fullName evidence="1">CG-1 domain-containing protein</fullName>
    </recommendedName>
</protein>
<dbReference type="Gene3D" id="3.80.10.10">
    <property type="entry name" value="Ribonuclease Inhibitor"/>
    <property type="match status" value="1"/>
</dbReference>
<reference evidence="2" key="1">
    <citation type="submission" date="2021-03" db="EMBL/GenBank/DDBJ databases">
        <authorList>
            <person name="Bekaert M."/>
        </authorList>
    </citation>
    <scope>NUCLEOTIDE SEQUENCE</scope>
</reference>
<accession>A0A8S3PSU8</accession>
<dbReference type="InterPro" id="IPR005559">
    <property type="entry name" value="CG-1_dom"/>
</dbReference>
<evidence type="ECO:0000313" key="3">
    <source>
        <dbReference type="Proteomes" id="UP000683360"/>
    </source>
</evidence>
<evidence type="ECO:0000259" key="1">
    <source>
        <dbReference type="Pfam" id="PF03859"/>
    </source>
</evidence>
<feature type="domain" description="CG-1" evidence="1">
    <location>
        <begin position="143"/>
        <end position="251"/>
    </location>
</feature>